<keyword evidence="2" id="KW-1185">Reference proteome</keyword>
<gene>
    <name evidence="1" type="ORF">ACFSYC_02160</name>
</gene>
<comment type="caution">
    <text evidence="1">The sequence shown here is derived from an EMBL/GenBank/DDBJ whole genome shotgun (WGS) entry which is preliminary data.</text>
</comment>
<proteinExistence type="predicted"/>
<evidence type="ECO:0000313" key="1">
    <source>
        <dbReference type="EMBL" id="MFD2863479.1"/>
    </source>
</evidence>
<dbReference type="Proteomes" id="UP001597601">
    <property type="component" value="Unassembled WGS sequence"/>
</dbReference>
<dbReference type="SUPFAM" id="SSF52266">
    <property type="entry name" value="SGNH hydrolase"/>
    <property type="match status" value="1"/>
</dbReference>
<accession>A0ABW5XJV5</accession>
<dbReference type="EMBL" id="JBHUON010000002">
    <property type="protein sequence ID" value="MFD2863479.1"/>
    <property type="molecule type" value="Genomic_DNA"/>
</dbReference>
<organism evidence="1 2">
    <name type="scientific">Mucilaginibacter antarcticus</name>
    <dbReference type="NCBI Taxonomy" id="1855725"/>
    <lineage>
        <taxon>Bacteria</taxon>
        <taxon>Pseudomonadati</taxon>
        <taxon>Bacteroidota</taxon>
        <taxon>Sphingobacteriia</taxon>
        <taxon>Sphingobacteriales</taxon>
        <taxon>Sphingobacteriaceae</taxon>
        <taxon>Mucilaginibacter</taxon>
    </lineage>
</organism>
<name>A0ABW5XJV5_9SPHI</name>
<protein>
    <recommendedName>
        <fullName evidence="3">Acetyltransferase AlgX (SGNH hydrolase-like protein)</fullName>
    </recommendedName>
</protein>
<evidence type="ECO:0008006" key="3">
    <source>
        <dbReference type="Google" id="ProtNLM"/>
    </source>
</evidence>
<evidence type="ECO:0000313" key="2">
    <source>
        <dbReference type="Proteomes" id="UP001597601"/>
    </source>
</evidence>
<dbReference type="RefSeq" id="WP_377123042.1">
    <property type="nucleotide sequence ID" value="NZ_JBHUON010000002.1"/>
</dbReference>
<reference evidence="2" key="1">
    <citation type="journal article" date="2019" name="Int. J. Syst. Evol. Microbiol.">
        <title>The Global Catalogue of Microorganisms (GCM) 10K type strain sequencing project: providing services to taxonomists for standard genome sequencing and annotation.</title>
        <authorList>
            <consortium name="The Broad Institute Genomics Platform"/>
            <consortium name="The Broad Institute Genome Sequencing Center for Infectious Disease"/>
            <person name="Wu L."/>
            <person name="Ma J."/>
        </authorList>
    </citation>
    <scope>NUCLEOTIDE SEQUENCE [LARGE SCALE GENOMIC DNA]</scope>
    <source>
        <strain evidence="2">KCTC 52232</strain>
    </source>
</reference>
<sequence length="365" mass="42238">MKKIVAYFIMVISAFVLVVCAVDDFTKVLSNLRKTPEALRSWWGSDKYKYGDLYGFTYLPQFRVAEPVGSEDIVPIAACDSNVRLYNVYGLSDSYTFNVFKTRISFCGADKIGFAASNFRDVLPLLMDRSKKNYLIIETVERNVRSLLADSAYLVNFIHPVKENDNLEGLNTAEKRRRFRFDFRLNNREANYEFNVWDYSFLTPLKELKAKISYAVFGRSHADATVSPDGKFLLLHSTVDTAFLESSYKPINDVELAKIVAGLNNAFDVYKRAGFDEIYLSIIPNPTTVLYPTYKQFTYNNLIPKIQNHPALKPKVFDCYGLFKHQPNKEKLYRPSDTHWTSTGRDLWLRTFNQVLVKHMKQPRY</sequence>